<name>A0A8J6KI60_ELECQ</name>
<accession>A0A8J6KI60</accession>
<comment type="caution">
    <text evidence="1">The sequence shown here is derived from an EMBL/GenBank/DDBJ whole genome shotgun (WGS) entry which is preliminary data.</text>
</comment>
<reference evidence="1" key="1">
    <citation type="thesis" date="2020" institute="ProQuest LLC" country="789 East Eisenhower Parkway, Ann Arbor, MI, USA">
        <title>Comparative Genomics and Chromosome Evolution.</title>
        <authorList>
            <person name="Mudd A.B."/>
        </authorList>
    </citation>
    <scope>NUCLEOTIDE SEQUENCE</scope>
    <source>
        <strain evidence="1">HN-11 Male</strain>
        <tissue evidence="1">Kidney and liver</tissue>
    </source>
</reference>
<organism evidence="1 2">
    <name type="scientific">Eleutherodactylus coqui</name>
    <name type="common">Puerto Rican coqui</name>
    <dbReference type="NCBI Taxonomy" id="57060"/>
    <lineage>
        <taxon>Eukaryota</taxon>
        <taxon>Metazoa</taxon>
        <taxon>Chordata</taxon>
        <taxon>Craniata</taxon>
        <taxon>Vertebrata</taxon>
        <taxon>Euteleostomi</taxon>
        <taxon>Amphibia</taxon>
        <taxon>Batrachia</taxon>
        <taxon>Anura</taxon>
        <taxon>Neobatrachia</taxon>
        <taxon>Hyloidea</taxon>
        <taxon>Eleutherodactylidae</taxon>
        <taxon>Eleutherodactylinae</taxon>
        <taxon>Eleutherodactylus</taxon>
        <taxon>Eleutherodactylus</taxon>
    </lineage>
</organism>
<protein>
    <submittedName>
        <fullName evidence="1">Uncharacterized protein</fullName>
    </submittedName>
</protein>
<sequence>MHTGAPINPLCTMLQHSKAEWNNGQTGASVFRKKPKGAKVFRIGKGLLGYSSIIQKNWGGFNANFWCKLSQHKGGVYLD</sequence>
<proteinExistence type="predicted"/>
<dbReference type="EMBL" id="WNTK01000001">
    <property type="protein sequence ID" value="KAG9492470.1"/>
    <property type="molecule type" value="Genomic_DNA"/>
</dbReference>
<dbReference type="Proteomes" id="UP000770717">
    <property type="component" value="Unassembled WGS sequence"/>
</dbReference>
<dbReference type="AlphaFoldDB" id="A0A8J6KI60"/>
<gene>
    <name evidence="1" type="ORF">GDO78_000786</name>
</gene>
<keyword evidence="2" id="KW-1185">Reference proteome</keyword>
<evidence type="ECO:0000313" key="1">
    <source>
        <dbReference type="EMBL" id="KAG9492470.1"/>
    </source>
</evidence>
<evidence type="ECO:0000313" key="2">
    <source>
        <dbReference type="Proteomes" id="UP000770717"/>
    </source>
</evidence>